<proteinExistence type="predicted"/>
<organism evidence="1">
    <name type="scientific">Rhizophora mucronata</name>
    <name type="common">Asiatic mangrove</name>
    <dbReference type="NCBI Taxonomy" id="61149"/>
    <lineage>
        <taxon>Eukaryota</taxon>
        <taxon>Viridiplantae</taxon>
        <taxon>Streptophyta</taxon>
        <taxon>Embryophyta</taxon>
        <taxon>Tracheophyta</taxon>
        <taxon>Spermatophyta</taxon>
        <taxon>Magnoliopsida</taxon>
        <taxon>eudicotyledons</taxon>
        <taxon>Gunneridae</taxon>
        <taxon>Pentapetalae</taxon>
        <taxon>rosids</taxon>
        <taxon>fabids</taxon>
        <taxon>Malpighiales</taxon>
        <taxon>Rhizophoraceae</taxon>
        <taxon>Rhizophora</taxon>
    </lineage>
</organism>
<sequence>MVEAEFLLPRSLKIKFYITLSKKM</sequence>
<name>A0A2P2QSE8_RHIMU</name>
<dbReference type="AlphaFoldDB" id="A0A2P2QSE8"/>
<accession>A0A2P2QSE8</accession>
<reference evidence="1" key="1">
    <citation type="submission" date="2018-02" db="EMBL/GenBank/DDBJ databases">
        <title>Rhizophora mucronata_Transcriptome.</title>
        <authorList>
            <person name="Meera S.P."/>
            <person name="Sreeshan A."/>
            <person name="Augustine A."/>
        </authorList>
    </citation>
    <scope>NUCLEOTIDE SEQUENCE</scope>
    <source>
        <tissue evidence="1">Leaf</tissue>
    </source>
</reference>
<dbReference type="EMBL" id="GGEC01089446">
    <property type="protein sequence ID" value="MBX69930.1"/>
    <property type="molecule type" value="Transcribed_RNA"/>
</dbReference>
<protein>
    <submittedName>
        <fullName evidence="1">Uncharacterized protein</fullName>
    </submittedName>
</protein>
<evidence type="ECO:0000313" key="1">
    <source>
        <dbReference type="EMBL" id="MBX69930.1"/>
    </source>
</evidence>